<proteinExistence type="predicted"/>
<keyword evidence="2" id="KW-1133">Transmembrane helix</keyword>
<dbReference type="Proteomes" id="UP001230051">
    <property type="component" value="Unassembled WGS sequence"/>
</dbReference>
<dbReference type="PANTHER" id="PTHR16311:SF3">
    <property type="entry name" value="THROMBOSPONDIN TYPE-1 DOMAIN-CONTAINING PROTEIN 1"/>
    <property type="match status" value="1"/>
</dbReference>
<keyword evidence="2" id="KW-0472">Membrane</keyword>
<evidence type="ECO:0000259" key="6">
    <source>
        <dbReference type="Pfam" id="PF24311"/>
    </source>
</evidence>
<dbReference type="PANTHER" id="PTHR16311">
    <property type="entry name" value="THROMBOSPONDIN TYPE I DOMAIN-CONTAINING 1"/>
    <property type="match status" value="1"/>
</dbReference>
<evidence type="ECO:0000313" key="8">
    <source>
        <dbReference type="Proteomes" id="UP001230051"/>
    </source>
</evidence>
<dbReference type="SMART" id="SM00209">
    <property type="entry name" value="TSP1"/>
    <property type="match status" value="1"/>
</dbReference>
<keyword evidence="8" id="KW-1185">Reference proteome</keyword>
<sequence length="857" mass="96926">MQHTWPGFTQVVLLILCGCALAEILLKKPRHVALSNQSIFVDFQYVINETATGMTVLLVDLLTNETVASKPVPVNQSEGTMEFDCSCFQYAGKFQFRLQPEKDNLSQNDTQWLSEVLLVQWPAFNIDVRRTGNITGNSFQIGISSTEEYFCPFSINSSAIYLEVTYMEYTQVGRSYDDKMKAAIRKQISLLKTQWVELACVFPFREGHFIKVSLRSRHADLEIKSSGRLFLSQVFRYRLHIENQHTFSCEASLVVYVITPPCASAEGKVIMYPYSSSATGKKNSFVAQEILTKGNNKTEFNCSLFYPGRNKYCFELVLNSSRSTSGAQSCIVVQRNVATWSQWLWWSPCSVSCGDGVRERYRECQGSSSEKSHCAGIHKETSPCSLEECTAIKTTTLAPLHPQKTQASNIVTVAGISVCLFIIISTIFITVWRKLCRVQKCSSVRHNSVHSPNFRKNSDEVNIYHESQQRESFSESLDVNPDSADEGINMTSGYRRSQHFPLEQTIPISGDPQASVQKIMPPIFGYRLAHQQLKEMKKKGLKEATQMYHVSQNPLNDTVLDATTVPPMDKESQEETNLNRFRIKSPFLEPKVPHSSLQPERVSPKVDFSVPQQNPGLLSHPATTRHSSHKYQDDWVEMVDRSYLRNPNFRRTASFHESKQSRPFRERSMSTSTPRQLSVYSSRARVVDQPLERGGVRPKSQLGDARADRCSPWSGNVSPTEASAYYPHAGQPGPGVNKHDRLSGRQVEAWTAGVDIVEPNRNRRGPSPSHRNIMARKRKEADSSALYNRHRSATLSPSQYRRDKCRSLPLDPEYTLYDSSSYCLTVSERRMIDLSGYFGSNGEEEETGALSIEKMVI</sequence>
<dbReference type="Pfam" id="PF24310">
    <property type="entry name" value="THSD1_D2"/>
    <property type="match status" value="1"/>
</dbReference>
<dbReference type="PROSITE" id="PS50092">
    <property type="entry name" value="TSP1"/>
    <property type="match status" value="1"/>
</dbReference>
<organism evidence="7 8">
    <name type="scientific">Acipenser oxyrinchus oxyrinchus</name>
    <dbReference type="NCBI Taxonomy" id="40147"/>
    <lineage>
        <taxon>Eukaryota</taxon>
        <taxon>Metazoa</taxon>
        <taxon>Chordata</taxon>
        <taxon>Craniata</taxon>
        <taxon>Vertebrata</taxon>
        <taxon>Euteleostomi</taxon>
        <taxon>Actinopterygii</taxon>
        <taxon>Chondrostei</taxon>
        <taxon>Acipenseriformes</taxon>
        <taxon>Acipenseridae</taxon>
        <taxon>Acipenser</taxon>
    </lineage>
</organism>
<feature type="compositionally biased region" description="Polar residues" evidence="1">
    <location>
        <begin position="669"/>
        <end position="681"/>
    </location>
</feature>
<feature type="domain" description="THSD1 N-terminal" evidence="4">
    <location>
        <begin position="24"/>
        <end position="121"/>
    </location>
</feature>
<keyword evidence="2" id="KW-0812">Transmembrane</keyword>
<dbReference type="Pfam" id="PF24311">
    <property type="entry name" value="THSD1_D3"/>
    <property type="match status" value="1"/>
</dbReference>
<dbReference type="Pfam" id="PF00090">
    <property type="entry name" value="TSP_1"/>
    <property type="match status" value="1"/>
</dbReference>
<dbReference type="AlphaFoldDB" id="A0AAD8DJK1"/>
<evidence type="ECO:0000256" key="2">
    <source>
        <dbReference type="SAM" id="Phobius"/>
    </source>
</evidence>
<dbReference type="EMBL" id="JAGXEW010000007">
    <property type="protein sequence ID" value="KAK1169558.1"/>
    <property type="molecule type" value="Genomic_DNA"/>
</dbReference>
<dbReference type="Gene3D" id="2.20.100.10">
    <property type="entry name" value="Thrombospondin type-1 (TSP1) repeat"/>
    <property type="match status" value="1"/>
</dbReference>
<dbReference type="InterPro" id="IPR056219">
    <property type="entry name" value="THSD1_D3"/>
</dbReference>
<dbReference type="InterPro" id="IPR056217">
    <property type="entry name" value="THSD1_N"/>
</dbReference>
<feature type="domain" description="THSD1 second Ig-like" evidence="5">
    <location>
        <begin position="122"/>
        <end position="228"/>
    </location>
</feature>
<name>A0AAD8DJK1_ACIOX</name>
<evidence type="ECO:0000259" key="5">
    <source>
        <dbReference type="Pfam" id="PF24310"/>
    </source>
</evidence>
<evidence type="ECO:0000256" key="1">
    <source>
        <dbReference type="SAM" id="MobiDB-lite"/>
    </source>
</evidence>
<feature type="region of interest" description="Disordered" evidence="1">
    <location>
        <begin position="758"/>
        <end position="785"/>
    </location>
</feature>
<keyword evidence="3" id="KW-0732">Signal</keyword>
<dbReference type="InterPro" id="IPR000884">
    <property type="entry name" value="TSP1_rpt"/>
</dbReference>
<evidence type="ECO:0000259" key="4">
    <source>
        <dbReference type="Pfam" id="PF24306"/>
    </source>
</evidence>
<dbReference type="SUPFAM" id="SSF82895">
    <property type="entry name" value="TSP-1 type 1 repeat"/>
    <property type="match status" value="1"/>
</dbReference>
<gene>
    <name evidence="7" type="primary">THSD1</name>
    <name evidence="7" type="ORF">AOXY_G8376</name>
</gene>
<dbReference type="GO" id="GO:0071944">
    <property type="term" value="C:cell periphery"/>
    <property type="evidence" value="ECO:0007669"/>
    <property type="project" value="TreeGrafter"/>
</dbReference>
<evidence type="ECO:0000256" key="3">
    <source>
        <dbReference type="SAM" id="SignalP"/>
    </source>
</evidence>
<comment type="caution">
    <text evidence="7">The sequence shown here is derived from an EMBL/GenBank/DDBJ whole genome shotgun (WGS) entry which is preliminary data.</text>
</comment>
<feature type="chain" id="PRO_5042121071" evidence="3">
    <location>
        <begin position="23"/>
        <end position="857"/>
    </location>
</feature>
<dbReference type="Pfam" id="PF24306">
    <property type="entry name" value="THSD1_N"/>
    <property type="match status" value="1"/>
</dbReference>
<evidence type="ECO:0000313" key="7">
    <source>
        <dbReference type="EMBL" id="KAK1169558.1"/>
    </source>
</evidence>
<feature type="transmembrane region" description="Helical" evidence="2">
    <location>
        <begin position="410"/>
        <end position="432"/>
    </location>
</feature>
<accession>A0AAD8DJK1</accession>
<feature type="compositionally biased region" description="Basic and acidic residues" evidence="1">
    <location>
        <begin position="654"/>
        <end position="668"/>
    </location>
</feature>
<feature type="domain" description="THSD1 third Ig-like" evidence="6">
    <location>
        <begin position="237"/>
        <end position="335"/>
    </location>
</feature>
<dbReference type="InterPro" id="IPR036383">
    <property type="entry name" value="TSP1_rpt_sf"/>
</dbReference>
<reference evidence="7" key="1">
    <citation type="submission" date="2022-02" db="EMBL/GenBank/DDBJ databases">
        <title>Atlantic sturgeon de novo genome assembly.</title>
        <authorList>
            <person name="Stock M."/>
            <person name="Klopp C."/>
            <person name="Guiguen Y."/>
            <person name="Cabau C."/>
            <person name="Parinello H."/>
            <person name="Santidrian Yebra-Pimentel E."/>
            <person name="Kuhl H."/>
            <person name="Dirks R.P."/>
            <person name="Guessner J."/>
            <person name="Wuertz S."/>
            <person name="Du K."/>
            <person name="Schartl M."/>
        </authorList>
    </citation>
    <scope>NUCLEOTIDE SEQUENCE</scope>
    <source>
        <strain evidence="7">STURGEONOMICS-FGT-2020</strain>
        <tissue evidence="7">Whole blood</tissue>
    </source>
</reference>
<dbReference type="InterPro" id="IPR056218">
    <property type="entry name" value="THSD1_D2"/>
</dbReference>
<feature type="region of interest" description="Disordered" evidence="1">
    <location>
        <begin position="651"/>
        <end position="714"/>
    </location>
</feature>
<protein>
    <submittedName>
        <fullName evidence="7">Thrombospondin type-1 domain-containing protein 1</fullName>
    </submittedName>
</protein>
<dbReference type="InterPro" id="IPR038877">
    <property type="entry name" value="THSD1"/>
</dbReference>
<feature type="signal peptide" evidence="3">
    <location>
        <begin position="1"/>
        <end position="22"/>
    </location>
</feature>